<comment type="similarity">
    <text evidence="1">Belongs to the proteasome subunit S3 family.</text>
</comment>
<organism evidence="5 6">
    <name type="scientific">Acanthamoeba castellanii (strain ATCC 30010 / Neff)</name>
    <dbReference type="NCBI Taxonomy" id="1257118"/>
    <lineage>
        <taxon>Eukaryota</taxon>
        <taxon>Amoebozoa</taxon>
        <taxon>Discosea</taxon>
        <taxon>Longamoebia</taxon>
        <taxon>Centramoebida</taxon>
        <taxon>Acanthamoebidae</taxon>
        <taxon>Acanthamoeba</taxon>
    </lineage>
</organism>
<protein>
    <submittedName>
        <fullName evidence="5">Proteasome (Prosome, macropain) 26S subunit, non ATPase, 32, putative</fullName>
    </submittedName>
</protein>
<dbReference type="Pfam" id="PF08375">
    <property type="entry name" value="Rpn3_C"/>
    <property type="match status" value="1"/>
</dbReference>
<dbReference type="InterPro" id="IPR057985">
    <property type="entry name" value="TPR_PSMD3_N"/>
</dbReference>
<keyword evidence="2 5" id="KW-0647">Proteasome</keyword>
<feature type="region of interest" description="Disordered" evidence="3">
    <location>
        <begin position="95"/>
        <end position="115"/>
    </location>
</feature>
<dbReference type="PANTHER" id="PTHR10758:SF2">
    <property type="entry name" value="26S PROTEASOME NON-ATPASE REGULATORY SUBUNIT 3"/>
    <property type="match status" value="1"/>
</dbReference>
<dbReference type="SMART" id="SM00753">
    <property type="entry name" value="PAM"/>
    <property type="match status" value="1"/>
</dbReference>
<dbReference type="EMBL" id="KB007960">
    <property type="protein sequence ID" value="ELR18187.1"/>
    <property type="molecule type" value="Genomic_DNA"/>
</dbReference>
<dbReference type="OMA" id="AKVYFYF"/>
<proteinExistence type="inferred from homology"/>
<feature type="domain" description="PCI" evidence="4">
    <location>
        <begin position="243"/>
        <end position="422"/>
    </location>
</feature>
<name>L8GZ19_ACACF</name>
<dbReference type="PROSITE" id="PS50250">
    <property type="entry name" value="PCI"/>
    <property type="match status" value="1"/>
</dbReference>
<dbReference type="KEGG" id="acan:ACA1_369190"/>
<dbReference type="Gene3D" id="1.25.40.570">
    <property type="match status" value="1"/>
</dbReference>
<dbReference type="InterPro" id="IPR036390">
    <property type="entry name" value="WH_DNA-bd_sf"/>
</dbReference>
<dbReference type="SUPFAM" id="SSF46785">
    <property type="entry name" value="Winged helix' DNA-binding domain"/>
    <property type="match status" value="1"/>
</dbReference>
<feature type="region of interest" description="Disordered" evidence="3">
    <location>
        <begin position="1"/>
        <end position="23"/>
    </location>
</feature>
<dbReference type="STRING" id="1257118.L8GZ19"/>
<dbReference type="OrthoDB" id="1713558at2759"/>
<feature type="compositionally biased region" description="Basic and acidic residues" evidence="3">
    <location>
        <begin position="485"/>
        <end position="501"/>
    </location>
</feature>
<accession>L8GZ19</accession>
<dbReference type="GO" id="GO:0006511">
    <property type="term" value="P:ubiquitin-dependent protein catabolic process"/>
    <property type="evidence" value="ECO:0007669"/>
    <property type="project" value="TreeGrafter"/>
</dbReference>
<evidence type="ECO:0000313" key="5">
    <source>
        <dbReference type="EMBL" id="ELR18187.1"/>
    </source>
</evidence>
<dbReference type="GO" id="GO:0030234">
    <property type="term" value="F:enzyme regulator activity"/>
    <property type="evidence" value="ECO:0007669"/>
    <property type="project" value="InterPro"/>
</dbReference>
<feature type="region of interest" description="Disordered" evidence="3">
    <location>
        <begin position="476"/>
        <end position="511"/>
    </location>
</feature>
<dbReference type="AlphaFoldDB" id="L8GZ19"/>
<evidence type="ECO:0000256" key="1">
    <source>
        <dbReference type="ARBA" id="ARBA00007912"/>
    </source>
</evidence>
<dbReference type="SMART" id="SM00088">
    <property type="entry name" value="PINT"/>
    <property type="match status" value="1"/>
</dbReference>
<feature type="compositionally biased region" description="Low complexity" evidence="3">
    <location>
        <begin position="1"/>
        <end position="14"/>
    </location>
</feature>
<dbReference type="InterPro" id="IPR050756">
    <property type="entry name" value="CSN3"/>
</dbReference>
<sequence>MATNTDTASTSSTSQPKGLTADLTSGEIKEQILEINKSVVSKEPRHSARALRKFFTKTRRHINRNVLTATVDEVLANENELKAKLHSYVSKLPEPMETVSEETKPAAAAKTEEPAAAAPLPLQPEVEIYLRLVTTIALVDNKLFDEAAACSTDMIKSLQTYNRRTLNPLAARAFFYYSLAHEHCNRLAEIRPTSSLRHDDETHATILNLLLRNYLHFGLYDQADKLQAKSVIKEDSVSSNQLARFRYYQGRIKGMQLDYTGAYTYLQEAIRRAPSNCATGFRVTVHKVAVIVQLLMGEIPERSVFRTSGLKVALRPYLKLTQAVRVGDLSAFHEVVKTFGDVFRADKTYTLIQRLRHNVIKTGLRKINVSYSRIRLADVCDKLRLDNVEDAEFIVAKAIRDQVIDATLDHEAGTLRSKELIDVYSTTEPMEAYHARISFCLKMHNEAVRAMRYPPNMPKAFSWAVKMVLTSSVDRLHQTSPLSEEEQKEKREAESEILEKVQDEDDDDEEF</sequence>
<dbReference type="GO" id="GO:0008541">
    <property type="term" value="C:proteasome regulatory particle, lid subcomplex"/>
    <property type="evidence" value="ECO:0007669"/>
    <property type="project" value="TreeGrafter"/>
</dbReference>
<dbReference type="RefSeq" id="XP_004340207.1">
    <property type="nucleotide sequence ID" value="XM_004340159.1"/>
</dbReference>
<feature type="compositionally biased region" description="Acidic residues" evidence="3">
    <location>
        <begin position="502"/>
        <end position="511"/>
    </location>
</feature>
<dbReference type="Pfam" id="PF25573">
    <property type="entry name" value="TPR_PSMD3_N"/>
    <property type="match status" value="1"/>
</dbReference>
<dbReference type="VEuPathDB" id="AmoebaDB:ACA1_369190"/>
<dbReference type="Pfam" id="PF01399">
    <property type="entry name" value="PCI"/>
    <property type="match status" value="1"/>
</dbReference>
<dbReference type="InterPro" id="IPR011990">
    <property type="entry name" value="TPR-like_helical_dom_sf"/>
</dbReference>
<keyword evidence="6" id="KW-1185">Reference proteome</keyword>
<evidence type="ECO:0000256" key="3">
    <source>
        <dbReference type="SAM" id="MobiDB-lite"/>
    </source>
</evidence>
<gene>
    <name evidence="5" type="ORF">ACA1_369190</name>
</gene>
<dbReference type="PANTHER" id="PTHR10758">
    <property type="entry name" value="26S PROTEASOME NON-ATPASE REGULATORY SUBUNIT 3/COP9 SIGNALOSOME COMPLEX SUBUNIT 3"/>
    <property type="match status" value="1"/>
</dbReference>
<evidence type="ECO:0000259" key="4">
    <source>
        <dbReference type="PROSITE" id="PS50250"/>
    </source>
</evidence>
<reference evidence="5 6" key="1">
    <citation type="journal article" date="2013" name="Genome Biol.">
        <title>Genome of Acanthamoeba castellanii highlights extensive lateral gene transfer and early evolution of tyrosine kinase signaling.</title>
        <authorList>
            <person name="Clarke M."/>
            <person name="Lohan A.J."/>
            <person name="Liu B."/>
            <person name="Lagkouvardos I."/>
            <person name="Roy S."/>
            <person name="Zafar N."/>
            <person name="Bertelli C."/>
            <person name="Schilde C."/>
            <person name="Kianianmomeni A."/>
            <person name="Burglin T.R."/>
            <person name="Frech C."/>
            <person name="Turcotte B."/>
            <person name="Kopec K.O."/>
            <person name="Synnott J.M."/>
            <person name="Choo C."/>
            <person name="Paponov I."/>
            <person name="Finkler A."/>
            <person name="Soon Heng Tan C."/>
            <person name="Hutchins A.P."/>
            <person name="Weinmeier T."/>
            <person name="Rattei T."/>
            <person name="Chu J.S."/>
            <person name="Gimenez G."/>
            <person name="Irimia M."/>
            <person name="Rigden D.J."/>
            <person name="Fitzpatrick D.A."/>
            <person name="Lorenzo-Morales J."/>
            <person name="Bateman A."/>
            <person name="Chiu C.H."/>
            <person name="Tang P."/>
            <person name="Hegemann P."/>
            <person name="Fromm H."/>
            <person name="Raoult D."/>
            <person name="Greub G."/>
            <person name="Miranda-Saavedra D."/>
            <person name="Chen N."/>
            <person name="Nash P."/>
            <person name="Ginger M.L."/>
            <person name="Horn M."/>
            <person name="Schaap P."/>
            <person name="Caler L."/>
            <person name="Loftus B."/>
        </authorList>
    </citation>
    <scope>NUCLEOTIDE SEQUENCE [LARGE SCALE GENOMIC DNA]</scope>
    <source>
        <strain evidence="5 6">Neff</strain>
    </source>
</reference>
<dbReference type="SUPFAM" id="SSF48452">
    <property type="entry name" value="TPR-like"/>
    <property type="match status" value="1"/>
</dbReference>
<dbReference type="GO" id="GO:0042176">
    <property type="term" value="P:regulation of protein catabolic process"/>
    <property type="evidence" value="ECO:0007669"/>
    <property type="project" value="InterPro"/>
</dbReference>
<dbReference type="InterPro" id="IPR000717">
    <property type="entry name" value="PCI_dom"/>
</dbReference>
<dbReference type="GeneID" id="14918848"/>
<feature type="compositionally biased region" description="Low complexity" evidence="3">
    <location>
        <begin position="105"/>
        <end position="115"/>
    </location>
</feature>
<evidence type="ECO:0000313" key="6">
    <source>
        <dbReference type="Proteomes" id="UP000011083"/>
    </source>
</evidence>
<dbReference type="InterPro" id="IPR013586">
    <property type="entry name" value="PSMD3_C"/>
</dbReference>
<dbReference type="Proteomes" id="UP000011083">
    <property type="component" value="Unassembled WGS sequence"/>
</dbReference>
<evidence type="ECO:0000256" key="2">
    <source>
        <dbReference type="ARBA" id="ARBA00022942"/>
    </source>
</evidence>